<comment type="caution">
    <text evidence="1">The sequence shown here is derived from an EMBL/GenBank/DDBJ whole genome shotgun (WGS) entry which is preliminary data.</text>
</comment>
<keyword evidence="4" id="KW-1185">Reference proteome</keyword>
<dbReference type="Proteomes" id="UP000182179">
    <property type="component" value="Unassembled WGS sequence"/>
</dbReference>
<dbReference type="RefSeq" id="WP_071487322.1">
    <property type="nucleotide sequence ID" value="NZ_FNTS01000002.1"/>
</dbReference>
<gene>
    <name evidence="1" type="ORF">BFL40_29885</name>
    <name evidence="2" type="ORF">SAMN04515675_0470</name>
</gene>
<dbReference type="OrthoDB" id="6481168at2"/>
<proteinExistence type="predicted"/>
<evidence type="ECO:0000313" key="4">
    <source>
        <dbReference type="Proteomes" id="UP000182179"/>
    </source>
</evidence>
<accession>A0A1S2UDK4</accession>
<dbReference type="EMBL" id="FNTS01000002">
    <property type="protein sequence ID" value="SED26200.1"/>
    <property type="molecule type" value="Genomic_DNA"/>
</dbReference>
<sequence>MDRQTVYPGQILPETALLQMTKDAMIGSAKLAAAVLGTSTIANGFAVTPTGPASLQVVVAPGEIYALTNIDSLAFSTLPADTTHSIMKQGILLDGVTLSCPAPTTTGQSINYLIQATYQDQDTNPVLLPYYNSANPAMPFSGMGNNGQTQNTSRKGVAVIQVKAGASAASGSQATPAPDSGYVGLYAVTVANGQTIITSANITQYLGAPLLPSGILQSIQSGNMSFAIDTGTAGAYVGAFSPAFTARSEGQIIRLKAKTGNSGASTINDGVSTVALVGGAHAALQGGEIIANGDMWAQWNSSVGGGSYILLFCTGAPEQVAPATQTGHAVTAGQIQAQALTAFTAGGTAPAFTLTPTPAISAYAPNQGFRVTFGAAGGATPTLNVSAVGPKNLKQYNSTGAKIAAVIVSGQTSDVFYDGTDLVLLDQLPNSNGVTQAQFDNSLSLATTAFVQGVGFQYRDMIYLSGATTLTAAAHAGTVLIGLSNSAFNVQLPAASSMPAKATLTFWNYFPGTITLVCAGSDGIFAPGSSATFQIPSGMSFTLVSNGGTSWYAIGTQNTVGVIGAARNLTGSATGLNAVATFAADEIVVENSFNSYQVLRAMSISPSLANPIGANGLDTGSVGGAVSTWYSVWVIWNGSTVSGLFSLSATSPTMPAGYTHKALVGWARTDATGSKFLLGMTWIGARWSWKVAAGTNLAAMPIMASGSVGSITTPTWIAVPWASFAPPTAKRITVVSSNGSGTTIVAPNNSYGSSTSTTNPSPVQNSAGTAQLSWLADLILESSNIYWASNAAGAGLFASGGEI</sequence>
<reference evidence="1 3" key="1">
    <citation type="submission" date="2016-08" db="EMBL/GenBank/DDBJ databases">
        <title>Draft genome sequence of Pseudomonas costantinii LMG 22119, type strain isolated from cultivated mushroom (Agaricus bisporus) sporophores.</title>
        <authorList>
            <person name="Tambong J.T."/>
        </authorList>
    </citation>
    <scope>NUCLEOTIDE SEQUENCE [LARGE SCALE GENOMIC DNA]</scope>
    <source>
        <strain evidence="1 3">LMG 22119</strain>
    </source>
</reference>
<dbReference type="AlphaFoldDB" id="A0A1S2UDK4"/>
<dbReference type="EMBL" id="MDDR01000061">
    <property type="protein sequence ID" value="OIN44501.1"/>
    <property type="molecule type" value="Genomic_DNA"/>
</dbReference>
<evidence type="ECO:0000313" key="3">
    <source>
        <dbReference type="Proteomes" id="UP000181661"/>
    </source>
</evidence>
<evidence type="ECO:0000313" key="2">
    <source>
        <dbReference type="EMBL" id="SED26200.1"/>
    </source>
</evidence>
<organism evidence="1 3">
    <name type="scientific">Pseudomonas costantinii</name>
    <dbReference type="NCBI Taxonomy" id="168469"/>
    <lineage>
        <taxon>Bacteria</taxon>
        <taxon>Pseudomonadati</taxon>
        <taxon>Pseudomonadota</taxon>
        <taxon>Gammaproteobacteria</taxon>
        <taxon>Pseudomonadales</taxon>
        <taxon>Pseudomonadaceae</taxon>
        <taxon>Pseudomonas</taxon>
    </lineage>
</organism>
<reference evidence="2 4" key="2">
    <citation type="submission" date="2016-10" db="EMBL/GenBank/DDBJ databases">
        <authorList>
            <person name="Varghese N."/>
            <person name="Submissions S."/>
        </authorList>
    </citation>
    <scope>NUCLEOTIDE SEQUENCE [LARGE SCALE GENOMIC DNA]</scope>
    <source>
        <strain evidence="2 4">BS2773</strain>
    </source>
</reference>
<name>A0A1S2UDK4_9PSED</name>
<protein>
    <submittedName>
        <fullName evidence="1">Uncharacterized protein</fullName>
    </submittedName>
</protein>
<evidence type="ECO:0000313" key="1">
    <source>
        <dbReference type="EMBL" id="OIN44501.1"/>
    </source>
</evidence>
<dbReference type="Proteomes" id="UP000181661">
    <property type="component" value="Unassembled WGS sequence"/>
</dbReference>